<accession>A0A133VN20</accession>
<dbReference type="Proteomes" id="UP000070256">
    <property type="component" value="Unassembled WGS sequence"/>
</dbReference>
<protein>
    <submittedName>
        <fullName evidence="2">Uncharacterized protein</fullName>
    </submittedName>
</protein>
<evidence type="ECO:0000313" key="2">
    <source>
        <dbReference type="EMBL" id="KXB07829.1"/>
    </source>
</evidence>
<feature type="compositionally biased region" description="Basic residues" evidence="1">
    <location>
        <begin position="73"/>
        <end position="88"/>
    </location>
</feature>
<dbReference type="AlphaFoldDB" id="A0A133VN20"/>
<gene>
    <name evidence="2" type="ORF">AKJ58_01665</name>
</gene>
<organism evidence="2 3">
    <name type="scientific">candidate division MSBL1 archaeon SCGC-AAA385D11</name>
    <dbReference type="NCBI Taxonomy" id="1698286"/>
    <lineage>
        <taxon>Archaea</taxon>
        <taxon>Methanobacteriati</taxon>
        <taxon>Methanobacteriota</taxon>
        <taxon>candidate division MSBL1</taxon>
    </lineage>
</organism>
<evidence type="ECO:0000256" key="1">
    <source>
        <dbReference type="SAM" id="MobiDB-lite"/>
    </source>
</evidence>
<evidence type="ECO:0000313" key="3">
    <source>
        <dbReference type="Proteomes" id="UP000070256"/>
    </source>
</evidence>
<proteinExistence type="predicted"/>
<sequence length="88" mass="10376">MATWECIKKKFKRIQSIIFGKKEDEGEGTRKLPAMKAPSHYVSKTASQRFPNESIDEFIARAYSKFEGPSIHPPRRKERRKIRRRRVG</sequence>
<reference evidence="2 3" key="1">
    <citation type="journal article" date="2016" name="Sci. Rep.">
        <title>Metabolic traits of an uncultured archaeal lineage -MSBL1- from brine pools of the Red Sea.</title>
        <authorList>
            <person name="Mwirichia R."/>
            <person name="Alam I."/>
            <person name="Rashid M."/>
            <person name="Vinu M."/>
            <person name="Ba-Alawi W."/>
            <person name="Anthony Kamau A."/>
            <person name="Kamanda Ngugi D."/>
            <person name="Goker M."/>
            <person name="Klenk H.P."/>
            <person name="Bajic V."/>
            <person name="Stingl U."/>
        </authorList>
    </citation>
    <scope>NUCLEOTIDE SEQUENCE [LARGE SCALE GENOMIC DNA]</scope>
    <source>
        <strain evidence="2">SCGC-AAA385D11</strain>
    </source>
</reference>
<dbReference type="EMBL" id="LHYK01000031">
    <property type="protein sequence ID" value="KXB07829.1"/>
    <property type="molecule type" value="Genomic_DNA"/>
</dbReference>
<keyword evidence="3" id="KW-1185">Reference proteome</keyword>
<name>A0A133VN20_9EURY</name>
<feature type="region of interest" description="Disordered" evidence="1">
    <location>
        <begin position="67"/>
        <end position="88"/>
    </location>
</feature>
<comment type="caution">
    <text evidence="2">The sequence shown here is derived from an EMBL/GenBank/DDBJ whole genome shotgun (WGS) entry which is preliminary data.</text>
</comment>